<evidence type="ECO:0000256" key="3">
    <source>
        <dbReference type="SAM" id="MobiDB-lite"/>
    </source>
</evidence>
<protein>
    <recommendedName>
        <fullName evidence="4">Chitin-binding type-1 domain-containing protein</fullName>
    </recommendedName>
</protein>
<feature type="non-terminal residue" evidence="5">
    <location>
        <position position="102"/>
    </location>
</feature>
<reference evidence="5" key="1">
    <citation type="submission" date="2015-04" db="EMBL/GenBank/DDBJ databases">
        <title>The genome sequence of the plant pathogenic Rhizarian Plasmodiophora brassicae reveals insights in its biotrophic life cycle and the origin of chitin synthesis.</title>
        <authorList>
            <person name="Schwelm A."/>
            <person name="Fogelqvist J."/>
            <person name="Knaust A."/>
            <person name="Julke S."/>
            <person name="Lilja T."/>
            <person name="Dhandapani V."/>
            <person name="Bonilla-Rosso G."/>
            <person name="Karlsson M."/>
            <person name="Shevchenko A."/>
            <person name="Choi S.R."/>
            <person name="Kim H.G."/>
            <person name="Park J.Y."/>
            <person name="Lim Y.P."/>
            <person name="Ludwig-Muller J."/>
            <person name="Dixelius C."/>
        </authorList>
    </citation>
    <scope>NUCLEOTIDE SEQUENCE</scope>
    <source>
        <tissue evidence="5">Potato root galls</tissue>
    </source>
</reference>
<evidence type="ECO:0000256" key="1">
    <source>
        <dbReference type="ARBA" id="ARBA00022669"/>
    </source>
</evidence>
<evidence type="ECO:0000313" key="5">
    <source>
        <dbReference type="EMBL" id="CRZ01657.1"/>
    </source>
</evidence>
<keyword evidence="2" id="KW-1015">Disulfide bond</keyword>
<comment type="caution">
    <text evidence="2">Lacks conserved residue(s) required for the propagation of feature annotation.</text>
</comment>
<dbReference type="SMART" id="SM00270">
    <property type="entry name" value="ChtBD1"/>
    <property type="match status" value="1"/>
</dbReference>
<sequence>NQYNGMQYNGGGGMGPPNGVWNRPRPDSRCGPQFDWSGCGNGLCCSQAGFCGSTPMHCNWQDGMQGQFNQGQFPPNQYNGMQYPNGGMQYNGGGSMGPPNGA</sequence>
<evidence type="ECO:0000256" key="2">
    <source>
        <dbReference type="PROSITE-ProRule" id="PRU00261"/>
    </source>
</evidence>
<dbReference type="CDD" id="cd00035">
    <property type="entry name" value="ChtBD1"/>
    <property type="match status" value="1"/>
</dbReference>
<dbReference type="EMBL" id="HACM01001215">
    <property type="protein sequence ID" value="CRZ01657.1"/>
    <property type="molecule type" value="Transcribed_RNA"/>
</dbReference>
<name>A0A0H5QJ20_9EUKA</name>
<feature type="domain" description="Chitin-binding type-1" evidence="4">
    <location>
        <begin position="27"/>
        <end position="70"/>
    </location>
</feature>
<feature type="disulfide bond" evidence="2">
    <location>
        <begin position="44"/>
        <end position="58"/>
    </location>
</feature>
<dbReference type="Pfam" id="PF00187">
    <property type="entry name" value="Chitin_bind_1"/>
    <property type="match status" value="1"/>
</dbReference>
<accession>A0A0H5QJ20</accession>
<dbReference type="InterPro" id="IPR036861">
    <property type="entry name" value="Endochitinase-like_sf"/>
</dbReference>
<dbReference type="AlphaFoldDB" id="A0A0H5QJ20"/>
<dbReference type="PROSITE" id="PS50941">
    <property type="entry name" value="CHIT_BIND_I_2"/>
    <property type="match status" value="1"/>
</dbReference>
<dbReference type="InterPro" id="IPR001002">
    <property type="entry name" value="Chitin-bd_1"/>
</dbReference>
<evidence type="ECO:0000259" key="4">
    <source>
        <dbReference type="PROSITE" id="PS50941"/>
    </source>
</evidence>
<feature type="disulfide bond" evidence="2">
    <location>
        <begin position="30"/>
        <end position="45"/>
    </location>
</feature>
<feature type="disulfide bond" evidence="2">
    <location>
        <begin position="39"/>
        <end position="51"/>
    </location>
</feature>
<proteinExistence type="predicted"/>
<organism evidence="5">
    <name type="scientific">Spongospora subterranea</name>
    <dbReference type="NCBI Taxonomy" id="70186"/>
    <lineage>
        <taxon>Eukaryota</taxon>
        <taxon>Sar</taxon>
        <taxon>Rhizaria</taxon>
        <taxon>Endomyxa</taxon>
        <taxon>Phytomyxea</taxon>
        <taxon>Plasmodiophorida</taxon>
        <taxon>Plasmodiophoridae</taxon>
        <taxon>Spongospora</taxon>
    </lineage>
</organism>
<dbReference type="SUPFAM" id="SSF57016">
    <property type="entry name" value="Plant lectins/antimicrobial peptides"/>
    <property type="match status" value="1"/>
</dbReference>
<feature type="non-terminal residue" evidence="5">
    <location>
        <position position="1"/>
    </location>
</feature>
<feature type="region of interest" description="Disordered" evidence="3">
    <location>
        <begin position="69"/>
        <end position="102"/>
    </location>
</feature>
<keyword evidence="1 2" id="KW-0147">Chitin-binding</keyword>
<dbReference type="Gene3D" id="3.30.60.10">
    <property type="entry name" value="Endochitinase-like"/>
    <property type="match status" value="1"/>
</dbReference>
<feature type="compositionally biased region" description="Polar residues" evidence="3">
    <location>
        <begin position="69"/>
        <end position="80"/>
    </location>
</feature>
<feature type="region of interest" description="Disordered" evidence="3">
    <location>
        <begin position="1"/>
        <end position="26"/>
    </location>
</feature>
<dbReference type="GO" id="GO:0008061">
    <property type="term" value="F:chitin binding"/>
    <property type="evidence" value="ECO:0007669"/>
    <property type="project" value="UniProtKB-UniRule"/>
</dbReference>